<evidence type="ECO:0000256" key="1">
    <source>
        <dbReference type="ARBA" id="ARBA00010923"/>
    </source>
</evidence>
<comment type="similarity">
    <text evidence="1">Belongs to the type-I restriction system S methylase family.</text>
</comment>
<dbReference type="PANTHER" id="PTHR30408">
    <property type="entry name" value="TYPE-1 RESTRICTION ENZYME ECOKI SPECIFICITY PROTEIN"/>
    <property type="match status" value="1"/>
</dbReference>
<dbReference type="InterPro" id="IPR000055">
    <property type="entry name" value="Restrct_endonuc_typeI_TRD"/>
</dbReference>
<evidence type="ECO:0000256" key="3">
    <source>
        <dbReference type="ARBA" id="ARBA00023125"/>
    </source>
</evidence>
<dbReference type="InterPro" id="IPR044946">
    <property type="entry name" value="Restrct_endonuc_typeI_TRD_sf"/>
</dbReference>
<organism evidence="5 6">
    <name type="scientific">Bacteroides faecichinchillae</name>
    <dbReference type="NCBI Taxonomy" id="871325"/>
    <lineage>
        <taxon>Bacteria</taxon>
        <taxon>Pseudomonadati</taxon>
        <taxon>Bacteroidota</taxon>
        <taxon>Bacteroidia</taxon>
        <taxon>Bacteroidales</taxon>
        <taxon>Bacteroidaceae</taxon>
        <taxon>Bacteroides</taxon>
    </lineage>
</organism>
<evidence type="ECO:0000313" key="6">
    <source>
        <dbReference type="Proteomes" id="UP000184436"/>
    </source>
</evidence>
<evidence type="ECO:0000259" key="4">
    <source>
        <dbReference type="Pfam" id="PF01420"/>
    </source>
</evidence>
<dbReference type="Pfam" id="PF01420">
    <property type="entry name" value="Methylase_S"/>
    <property type="match status" value="1"/>
</dbReference>
<evidence type="ECO:0000313" key="5">
    <source>
        <dbReference type="EMBL" id="SHE71344.1"/>
    </source>
</evidence>
<dbReference type="STRING" id="871325.SAMN05444349_10578"/>
<accession>A0A1M4VQL0</accession>
<feature type="domain" description="Type I restriction modification DNA specificity" evidence="4">
    <location>
        <begin position="191"/>
        <end position="363"/>
    </location>
</feature>
<dbReference type="CDD" id="cd17522">
    <property type="entry name" value="RMtype1_S_MjaORF1531P-TRD1-CR1_like"/>
    <property type="match status" value="1"/>
</dbReference>
<keyword evidence="2" id="KW-0680">Restriction system</keyword>
<dbReference type="InterPro" id="IPR052021">
    <property type="entry name" value="Type-I_RS_S_subunit"/>
</dbReference>
<name>A0A1M4VQL0_9BACE</name>
<gene>
    <name evidence="5" type="ORF">SAMN05444349_10578</name>
</gene>
<dbReference type="Gene3D" id="3.90.220.20">
    <property type="entry name" value="DNA methylase specificity domains"/>
    <property type="match status" value="2"/>
</dbReference>
<keyword evidence="3" id="KW-0238">DNA-binding</keyword>
<dbReference type="SUPFAM" id="SSF116734">
    <property type="entry name" value="DNA methylase specificity domain"/>
    <property type="match status" value="2"/>
</dbReference>
<proteinExistence type="inferred from homology"/>
<dbReference type="EMBL" id="FQVD01000005">
    <property type="protein sequence ID" value="SHE71344.1"/>
    <property type="molecule type" value="Genomic_DNA"/>
</dbReference>
<dbReference type="AlphaFoldDB" id="A0A1M4VQL0"/>
<sequence>MHKLNQLVERVTRKNKGEESKIALTISAQYGLVDQETFFNNKVASSDLSHYYLLVKGDYAYNKSYSSGYPWGAVKRLNLYEKGAVSTLYICFRPFNTVDSDYIGHYFESKKWHKEVSEIAVEGARNHGLLNISVKDFFETLHFVPSITEQKKIAALLTLIDERIATQNKIIDKLKSLIKGLSQQLLSPENDWILYRLDDLAQIKSGYSGTQVGYQTPYKVSRIETISKHCVDTQRIGYVECISECYKLNVGDILFSNINSVQYIGNTAYIDKDYGLYHGMNLLRIIPNTTIVRPRFLHLLLCTDWAINHFQTICNKAVSQASINQTALGKSRFQIPPMSIQKQICSMFELTERKLDNEQKCISHLQQQKWYLLQEMFI</sequence>
<dbReference type="Proteomes" id="UP000184436">
    <property type="component" value="Unassembled WGS sequence"/>
</dbReference>
<keyword evidence="6" id="KW-1185">Reference proteome</keyword>
<protein>
    <submittedName>
        <fullName evidence="5">Type I restriction enzyme, S subunit</fullName>
    </submittedName>
</protein>
<reference evidence="5 6" key="1">
    <citation type="submission" date="2016-11" db="EMBL/GenBank/DDBJ databases">
        <authorList>
            <person name="Jaros S."/>
            <person name="Januszkiewicz K."/>
            <person name="Wedrychowicz H."/>
        </authorList>
    </citation>
    <scope>NUCLEOTIDE SEQUENCE [LARGE SCALE GENOMIC DNA]</scope>
    <source>
        <strain evidence="5 6">DSM 26883</strain>
    </source>
</reference>
<dbReference type="PANTHER" id="PTHR30408:SF12">
    <property type="entry name" value="TYPE I RESTRICTION ENZYME MJAVIII SPECIFICITY SUBUNIT"/>
    <property type="match status" value="1"/>
</dbReference>
<evidence type="ECO:0000256" key="2">
    <source>
        <dbReference type="ARBA" id="ARBA00022747"/>
    </source>
</evidence>
<dbReference type="GO" id="GO:0009307">
    <property type="term" value="P:DNA restriction-modification system"/>
    <property type="evidence" value="ECO:0007669"/>
    <property type="project" value="UniProtKB-KW"/>
</dbReference>
<dbReference type="GO" id="GO:0003677">
    <property type="term" value="F:DNA binding"/>
    <property type="evidence" value="ECO:0007669"/>
    <property type="project" value="UniProtKB-KW"/>
</dbReference>